<dbReference type="AlphaFoldDB" id="G7WNV0"/>
<dbReference type="RefSeq" id="WP_014586895.1">
    <property type="nucleotide sequence ID" value="NC_017527.1"/>
</dbReference>
<dbReference type="KEGG" id="mhi:Mhar_1346"/>
<dbReference type="STRING" id="1110509.Mhar_1346"/>
<reference evidence="1 2" key="1">
    <citation type="journal article" date="2012" name="PLoS ONE">
        <title>The genome characteristics and predicted function of methyl-group oxidation pathway in the obligate aceticlastic methanogens, Methanosaeta spp.</title>
        <authorList>
            <person name="Zhu J."/>
            <person name="Zheng H."/>
            <person name="Ai G."/>
            <person name="Zhang G."/>
            <person name="Liu D."/>
            <person name="Liu X."/>
            <person name="Dong X."/>
        </authorList>
    </citation>
    <scope>NUCLEOTIDE SEQUENCE [LARGE SCALE GENOMIC DNA]</scope>
    <source>
        <strain evidence="1 2">6Ac</strain>
    </source>
</reference>
<name>G7WNV0_METH6</name>
<dbReference type="EMBL" id="CP003117">
    <property type="protein sequence ID" value="AET64710.1"/>
    <property type="molecule type" value="Genomic_DNA"/>
</dbReference>
<protein>
    <recommendedName>
        <fullName evidence="3">DUF333 domain-containing protein</fullName>
    </recommendedName>
</protein>
<dbReference type="HOGENOM" id="CLU_1036696_0_0_2"/>
<dbReference type="GeneID" id="25395414"/>
<dbReference type="PATRIC" id="fig|1110509.7.peg.1494"/>
<proteinExistence type="predicted"/>
<keyword evidence="2" id="KW-1185">Reference proteome</keyword>
<sequence>MADLMMASMTLIVALLAAAALAAPAAGIADPACVYCEALGYNCSNGNCTFPDGSSVPAWEFYRGKAGQKYSFCELQGYRIESRTEDMGGWTSEYAVCVFDDCSECGEEEHFAGTCGPSNCSSWTMAEGCRPPFELNGLLSMAARINNSVGRAAEDVLGWDVVRRGEDGICRSYYLAQEPLIGMTEPAEVDCPSGLRPFDRYMVGYEEAIASMRSMRCGTAFVNLTLSWPAAPEFGEPVWRITTDIGNEIVVGANCGLGGCRPAEQRTP</sequence>
<evidence type="ECO:0008006" key="3">
    <source>
        <dbReference type="Google" id="ProtNLM"/>
    </source>
</evidence>
<dbReference type="Pfam" id="PF03891">
    <property type="entry name" value="DUF333"/>
    <property type="match status" value="1"/>
</dbReference>
<dbReference type="InterPro" id="IPR005590">
    <property type="entry name" value="DUF333"/>
</dbReference>
<evidence type="ECO:0000313" key="1">
    <source>
        <dbReference type="EMBL" id="AET64710.1"/>
    </source>
</evidence>
<dbReference type="Proteomes" id="UP000005877">
    <property type="component" value="Chromosome"/>
</dbReference>
<accession>G7WNV0</accession>
<evidence type="ECO:0000313" key="2">
    <source>
        <dbReference type="Proteomes" id="UP000005877"/>
    </source>
</evidence>
<organism evidence="1 2">
    <name type="scientific">Methanothrix harundinacea (strain 6Ac)</name>
    <name type="common">Methanosaeta harundinacea</name>
    <dbReference type="NCBI Taxonomy" id="1110509"/>
    <lineage>
        <taxon>Archaea</taxon>
        <taxon>Methanobacteriati</taxon>
        <taxon>Methanobacteriota</taxon>
        <taxon>Stenosarchaea group</taxon>
        <taxon>Methanomicrobia</taxon>
        <taxon>Methanotrichales</taxon>
        <taxon>Methanotrichaceae</taxon>
        <taxon>Methanothrix</taxon>
    </lineage>
</organism>
<gene>
    <name evidence="1" type="ordered locus">Mhar_1346</name>
</gene>